<sequence>MELQSNASRVHASSSRPRISIDVPVARTVSNSRQADLTVGFLIVGGGIAGLATAYALAAAGHRVHVLERSSGLHQPAGGIRIPPNCTKVLAQWGLLEELARRGSPCPVSKLLDLHTGESLGVTDWHRDLVKEMGEAYYMVHHQDLHEILFDLAVSAGVRVSFSTTVEAVTPPRDAVQSSVDATTLSTIIPSTSRPSVTLASGETLHADVVIGADGPYSMVRRVVAERMEERRSGLCVYSGTLSTSEMRADPRLQSLLEEGWPMFLGNQRSIIGYPIRNDQEFAIHIWWDEDDPNTSDTWTPTVHVSSLPGYSSADIDPRARIMLDKVGLLSRMSFVDRDRPESWIDRSERVALIGEAAHPIMPCNHHSAAISIEDAAVFGTLFSHLHSHAQISTLLYGFQDLRQPRATALNLIELHNASVALSGKRPLHHTMEDQWAEVAEVWGYDANDAAEEWWMQWGVLRERAEATSAQ</sequence>
<dbReference type="Proteomes" id="UP000814033">
    <property type="component" value="Unassembled WGS sequence"/>
</dbReference>
<reference evidence="1" key="2">
    <citation type="journal article" date="2022" name="New Phytol.">
        <title>Evolutionary transition to the ectomycorrhizal habit in the genomes of a hyperdiverse lineage of mushroom-forming fungi.</title>
        <authorList>
            <person name="Looney B."/>
            <person name="Miyauchi S."/>
            <person name="Morin E."/>
            <person name="Drula E."/>
            <person name="Courty P.E."/>
            <person name="Kohler A."/>
            <person name="Kuo A."/>
            <person name="LaButti K."/>
            <person name="Pangilinan J."/>
            <person name="Lipzen A."/>
            <person name="Riley R."/>
            <person name="Andreopoulos W."/>
            <person name="He G."/>
            <person name="Johnson J."/>
            <person name="Nolan M."/>
            <person name="Tritt A."/>
            <person name="Barry K.W."/>
            <person name="Grigoriev I.V."/>
            <person name="Nagy L.G."/>
            <person name="Hibbett D."/>
            <person name="Henrissat B."/>
            <person name="Matheny P.B."/>
            <person name="Labbe J."/>
            <person name="Martin F.M."/>
        </authorList>
    </citation>
    <scope>NUCLEOTIDE SEQUENCE</scope>
    <source>
        <strain evidence="1">FP105234-sp</strain>
    </source>
</reference>
<evidence type="ECO:0000313" key="1">
    <source>
        <dbReference type="EMBL" id="KAI0052150.1"/>
    </source>
</evidence>
<name>A0ACB8S8G4_9AGAM</name>
<organism evidence="1 2">
    <name type="scientific">Auriscalpium vulgare</name>
    <dbReference type="NCBI Taxonomy" id="40419"/>
    <lineage>
        <taxon>Eukaryota</taxon>
        <taxon>Fungi</taxon>
        <taxon>Dikarya</taxon>
        <taxon>Basidiomycota</taxon>
        <taxon>Agaricomycotina</taxon>
        <taxon>Agaricomycetes</taxon>
        <taxon>Russulales</taxon>
        <taxon>Auriscalpiaceae</taxon>
        <taxon>Auriscalpium</taxon>
    </lineage>
</organism>
<evidence type="ECO:0000313" key="2">
    <source>
        <dbReference type="Proteomes" id="UP000814033"/>
    </source>
</evidence>
<dbReference type="EMBL" id="MU275847">
    <property type="protein sequence ID" value="KAI0052150.1"/>
    <property type="molecule type" value="Genomic_DNA"/>
</dbReference>
<reference evidence="1" key="1">
    <citation type="submission" date="2021-02" db="EMBL/GenBank/DDBJ databases">
        <authorList>
            <consortium name="DOE Joint Genome Institute"/>
            <person name="Ahrendt S."/>
            <person name="Looney B.P."/>
            <person name="Miyauchi S."/>
            <person name="Morin E."/>
            <person name="Drula E."/>
            <person name="Courty P.E."/>
            <person name="Chicoki N."/>
            <person name="Fauchery L."/>
            <person name="Kohler A."/>
            <person name="Kuo A."/>
            <person name="Labutti K."/>
            <person name="Pangilinan J."/>
            <person name="Lipzen A."/>
            <person name="Riley R."/>
            <person name="Andreopoulos W."/>
            <person name="He G."/>
            <person name="Johnson J."/>
            <person name="Barry K.W."/>
            <person name="Grigoriev I.V."/>
            <person name="Nagy L."/>
            <person name="Hibbett D."/>
            <person name="Henrissat B."/>
            <person name="Matheny P.B."/>
            <person name="Labbe J."/>
            <person name="Martin F."/>
        </authorList>
    </citation>
    <scope>NUCLEOTIDE SEQUENCE</scope>
    <source>
        <strain evidence="1">FP105234-sp</strain>
    </source>
</reference>
<proteinExistence type="predicted"/>
<keyword evidence="2" id="KW-1185">Reference proteome</keyword>
<protein>
    <submittedName>
        <fullName evidence="1">FAD/NAD(P)-binding domain-containing protein</fullName>
    </submittedName>
</protein>
<accession>A0ACB8S8G4</accession>
<comment type="caution">
    <text evidence="1">The sequence shown here is derived from an EMBL/GenBank/DDBJ whole genome shotgun (WGS) entry which is preliminary data.</text>
</comment>
<gene>
    <name evidence="1" type="ORF">FA95DRAFT_1602107</name>
</gene>